<proteinExistence type="predicted"/>
<dbReference type="GeneID" id="90025781"/>
<accession>A0AAN7T4D0</accession>
<evidence type="ECO:0000256" key="4">
    <source>
        <dbReference type="ARBA" id="ARBA00022833"/>
    </source>
</evidence>
<dbReference type="GO" id="GO:0033528">
    <property type="term" value="P:S-methylmethionine cycle"/>
    <property type="evidence" value="ECO:0007669"/>
    <property type="project" value="TreeGrafter"/>
</dbReference>
<evidence type="ECO:0000256" key="2">
    <source>
        <dbReference type="ARBA" id="ARBA00022679"/>
    </source>
</evidence>
<dbReference type="InterPro" id="IPR051486">
    <property type="entry name" value="Hcy_S-methyltransferase"/>
</dbReference>
<dbReference type="EC" id="2.1.1.10" evidence="7"/>
<keyword evidence="8" id="KW-1185">Reference proteome</keyword>
<evidence type="ECO:0000313" key="8">
    <source>
        <dbReference type="Proteomes" id="UP001309876"/>
    </source>
</evidence>
<organism evidence="7 8">
    <name type="scientific">Lithohypha guttulata</name>
    <dbReference type="NCBI Taxonomy" id="1690604"/>
    <lineage>
        <taxon>Eukaryota</taxon>
        <taxon>Fungi</taxon>
        <taxon>Dikarya</taxon>
        <taxon>Ascomycota</taxon>
        <taxon>Pezizomycotina</taxon>
        <taxon>Eurotiomycetes</taxon>
        <taxon>Chaetothyriomycetidae</taxon>
        <taxon>Chaetothyriales</taxon>
        <taxon>Trichomeriaceae</taxon>
        <taxon>Lithohypha</taxon>
    </lineage>
</organism>
<dbReference type="EMBL" id="JAVRRJ010000001">
    <property type="protein sequence ID" value="KAK5090178.1"/>
    <property type="molecule type" value="Genomic_DNA"/>
</dbReference>
<keyword evidence="2 5" id="KW-0808">Transferase</keyword>
<keyword evidence="4 5" id="KW-0862">Zinc</keyword>
<dbReference type="InterPro" id="IPR036589">
    <property type="entry name" value="HCY_dom_sf"/>
</dbReference>
<dbReference type="GO" id="GO:0009086">
    <property type="term" value="P:methionine biosynthetic process"/>
    <property type="evidence" value="ECO:0007669"/>
    <property type="project" value="TreeGrafter"/>
</dbReference>
<dbReference type="AlphaFoldDB" id="A0AAN7T4D0"/>
<feature type="binding site" evidence="5">
    <location>
        <position position="268"/>
    </location>
    <ligand>
        <name>Zn(2+)</name>
        <dbReference type="ChEBI" id="CHEBI:29105"/>
    </ligand>
</feature>
<name>A0AAN7T4D0_9EURO</name>
<evidence type="ECO:0000259" key="6">
    <source>
        <dbReference type="PROSITE" id="PS50970"/>
    </source>
</evidence>
<feature type="binding site" evidence="5">
    <location>
        <position position="349"/>
    </location>
    <ligand>
        <name>Zn(2+)</name>
        <dbReference type="ChEBI" id="CHEBI:29105"/>
    </ligand>
</feature>
<dbReference type="Gene3D" id="3.20.20.330">
    <property type="entry name" value="Homocysteine-binding-like domain"/>
    <property type="match status" value="1"/>
</dbReference>
<evidence type="ECO:0000256" key="1">
    <source>
        <dbReference type="ARBA" id="ARBA00022603"/>
    </source>
</evidence>
<keyword evidence="1 5" id="KW-0489">Methyltransferase</keyword>
<feature type="domain" description="Hcy-binding" evidence="6">
    <location>
        <begin position="25"/>
        <end position="364"/>
    </location>
</feature>
<dbReference type="PROSITE" id="PS50970">
    <property type="entry name" value="HCY"/>
    <property type="match status" value="1"/>
</dbReference>
<dbReference type="Pfam" id="PF02574">
    <property type="entry name" value="S-methyl_trans"/>
    <property type="match status" value="1"/>
</dbReference>
<dbReference type="PANTHER" id="PTHR46015">
    <property type="entry name" value="ZGC:172121"/>
    <property type="match status" value="1"/>
</dbReference>
<evidence type="ECO:0000313" key="7">
    <source>
        <dbReference type="EMBL" id="KAK5090178.1"/>
    </source>
</evidence>
<gene>
    <name evidence="7" type="primary">SAM4</name>
    <name evidence="7" type="ORF">LTR05_000348</name>
</gene>
<keyword evidence="3 5" id="KW-0479">Metal-binding</keyword>
<dbReference type="SUPFAM" id="SSF82282">
    <property type="entry name" value="Homocysteine S-methyltransferase"/>
    <property type="match status" value="1"/>
</dbReference>
<protein>
    <submittedName>
        <fullName evidence="7">AdoMet-homocysteine methyltransferase</fullName>
        <ecNumber evidence="7">2.1.1.10</ecNumber>
    </submittedName>
</protein>
<comment type="cofactor">
    <cofactor evidence="5">
        <name>Zn(2+)</name>
        <dbReference type="ChEBI" id="CHEBI:29105"/>
    </cofactor>
</comment>
<dbReference type="Proteomes" id="UP001309876">
    <property type="component" value="Unassembled WGS sequence"/>
</dbReference>
<feature type="binding site" evidence="5">
    <location>
        <position position="350"/>
    </location>
    <ligand>
        <name>Zn(2+)</name>
        <dbReference type="ChEBI" id="CHEBI:29105"/>
    </ligand>
</feature>
<comment type="caution">
    <text evidence="7">The sequence shown here is derived from an EMBL/GenBank/DDBJ whole genome shotgun (WGS) entry which is preliminary data.</text>
</comment>
<dbReference type="GO" id="GO:0032259">
    <property type="term" value="P:methylation"/>
    <property type="evidence" value="ECO:0007669"/>
    <property type="project" value="UniProtKB-KW"/>
</dbReference>
<evidence type="ECO:0000256" key="3">
    <source>
        <dbReference type="ARBA" id="ARBA00022723"/>
    </source>
</evidence>
<sequence>MTFSRNEVNKVLEGYEAVQYEARKSFGMSSLLDKEILLLDGGLGTTLEDDYNIKFNSRTPLWSSHLLLTDPDLLEKVQREFVKAGVDILLTPTYQASYDGFAKTEINGENVDFYEEICQYFDLAVDISKHAFNNQSGLVALSLGAYGATMSPSQEYGGQYESMCDEVKLEHWHVARIAMYWASFDKVDIVAFETIPRLEEIRAVRTAANVNRHHKVFKPYWVTCVFPNDDDRLPDGSSIANVVKALLEEKQWEDGVEMKTPWGIGVNCTRVSKLQKLVRKFEAAAQELKVNLPRLVIAPNGSKGQNYDSTTQTWVGVNEDDGEWSDSVADLVQEIRQRGKWKGIVVGGCCKVDPDEIGKLKRRLDNDR</sequence>
<evidence type="ECO:0000256" key="5">
    <source>
        <dbReference type="PROSITE-ProRule" id="PRU00333"/>
    </source>
</evidence>
<reference evidence="7 8" key="1">
    <citation type="submission" date="2023-08" db="EMBL/GenBank/DDBJ databases">
        <title>Black Yeasts Isolated from many extreme environments.</title>
        <authorList>
            <person name="Coleine C."/>
            <person name="Stajich J.E."/>
            <person name="Selbmann L."/>
        </authorList>
    </citation>
    <scope>NUCLEOTIDE SEQUENCE [LARGE SCALE GENOMIC DNA]</scope>
    <source>
        <strain evidence="7 8">CCFEE 5910</strain>
    </source>
</reference>
<dbReference type="RefSeq" id="XP_064753757.1">
    <property type="nucleotide sequence ID" value="XM_064900445.1"/>
</dbReference>
<dbReference type="PANTHER" id="PTHR46015:SF1">
    <property type="entry name" value="HOMOCYSTEINE S-METHYLTRANSFERASE-LIKE ISOFORM 1"/>
    <property type="match status" value="1"/>
</dbReference>
<dbReference type="GO" id="GO:0008898">
    <property type="term" value="F:S-adenosylmethionine-homocysteine S-methyltransferase activity"/>
    <property type="evidence" value="ECO:0007669"/>
    <property type="project" value="TreeGrafter"/>
</dbReference>
<dbReference type="InterPro" id="IPR003726">
    <property type="entry name" value="HCY_dom"/>
</dbReference>
<dbReference type="GO" id="GO:0046872">
    <property type="term" value="F:metal ion binding"/>
    <property type="evidence" value="ECO:0007669"/>
    <property type="project" value="UniProtKB-KW"/>
</dbReference>